<feature type="transmembrane region" description="Helical" evidence="1">
    <location>
        <begin position="24"/>
        <end position="43"/>
    </location>
</feature>
<dbReference type="AlphaFoldDB" id="A0AAJ5WBI9"/>
<evidence type="ECO:0000313" key="2">
    <source>
        <dbReference type="EMBL" id="WEK20429.1"/>
    </source>
</evidence>
<name>A0AAJ5WBI9_9SPHI</name>
<gene>
    <name evidence="2" type="ORF">P0Y49_04665</name>
</gene>
<accession>A0AAJ5WBI9</accession>
<keyword evidence="1" id="KW-1133">Transmembrane helix</keyword>
<proteinExistence type="predicted"/>
<keyword evidence="1" id="KW-0812">Transmembrane</keyword>
<organism evidence="2 3">
    <name type="scientific">Candidatus Pedobacter colombiensis</name>
    <dbReference type="NCBI Taxonomy" id="3121371"/>
    <lineage>
        <taxon>Bacteria</taxon>
        <taxon>Pseudomonadati</taxon>
        <taxon>Bacteroidota</taxon>
        <taxon>Sphingobacteriia</taxon>
        <taxon>Sphingobacteriales</taxon>
        <taxon>Sphingobacteriaceae</taxon>
        <taxon>Pedobacter</taxon>
    </lineage>
</organism>
<evidence type="ECO:0000313" key="3">
    <source>
        <dbReference type="Proteomes" id="UP001214530"/>
    </source>
</evidence>
<feature type="transmembrane region" description="Helical" evidence="1">
    <location>
        <begin position="49"/>
        <end position="67"/>
    </location>
</feature>
<protein>
    <submittedName>
        <fullName evidence="2">DUF4133 domain-containing protein</fullName>
    </submittedName>
</protein>
<keyword evidence="1" id="KW-0472">Membrane</keyword>
<sequence>MASVYQINKGVGRPVVFKGLKAQYIAFLAVGMVLLLLGFVGGYLSGLSLYVLLPLALMVGSGLVYVLTRLSHKFGEHGLMKLFAKYGLPSAVVFRSRRVFTGLKYVSRNDAKATGP</sequence>
<dbReference type="InterPro" id="IPR025407">
    <property type="entry name" value="DUF4133"/>
</dbReference>
<dbReference type="Proteomes" id="UP001214530">
    <property type="component" value="Chromosome"/>
</dbReference>
<evidence type="ECO:0000256" key="1">
    <source>
        <dbReference type="SAM" id="Phobius"/>
    </source>
</evidence>
<dbReference type="Pfam" id="PF13571">
    <property type="entry name" value="DUF4133"/>
    <property type="match status" value="1"/>
</dbReference>
<dbReference type="EMBL" id="CP119313">
    <property type="protein sequence ID" value="WEK20429.1"/>
    <property type="molecule type" value="Genomic_DNA"/>
</dbReference>
<reference evidence="2" key="1">
    <citation type="submission" date="2023-03" db="EMBL/GenBank/DDBJ databases">
        <title>Andean soil-derived lignocellulolytic bacterial consortium as a source of novel taxa and putative plastic-active enzymes.</title>
        <authorList>
            <person name="Diaz-Garcia L."/>
            <person name="Chuvochina M."/>
            <person name="Feuerriegel G."/>
            <person name="Bunk B."/>
            <person name="Sproer C."/>
            <person name="Streit W.R."/>
            <person name="Rodriguez L.M."/>
            <person name="Overmann J."/>
            <person name="Jimenez D.J."/>
        </authorList>
    </citation>
    <scope>NUCLEOTIDE SEQUENCE</scope>
    <source>
        <strain evidence="2">MAG 3858</strain>
    </source>
</reference>